<gene>
    <name evidence="3" type="primary">LOC107960980</name>
</gene>
<dbReference type="AlphaFoldDB" id="A0A1U8PQT7"/>
<sequence>MEPQFFKEAVKNAGWRSSMQMEVRALKANGTWMIKSFPPRNKTLGSKWVYKIKYNSDGTIERLKAHLVVLNNHQIEGIDYNETFVLVENMVIVRTLLAIVASKIKSFIKWMFIMPFCAVVLMRRIIGSQTSWLSD</sequence>
<reference evidence="3" key="2">
    <citation type="submission" date="2025-08" db="UniProtKB">
        <authorList>
            <consortium name="RefSeq"/>
        </authorList>
    </citation>
    <scope>IDENTIFICATION</scope>
</reference>
<name>A0A1U8PQT7_GOSHI</name>
<evidence type="ECO:0000259" key="1">
    <source>
        <dbReference type="Pfam" id="PF07727"/>
    </source>
</evidence>
<accession>A0A1U8PQT7</accession>
<dbReference type="RefSeq" id="XP_016752713.1">
    <property type="nucleotide sequence ID" value="XM_016897224.1"/>
</dbReference>
<dbReference type="STRING" id="3635.A0A1U8PQT7"/>
<dbReference type="Pfam" id="PF07727">
    <property type="entry name" value="RVT_2"/>
    <property type="match status" value="1"/>
</dbReference>
<dbReference type="InterPro" id="IPR013103">
    <property type="entry name" value="RVT_2"/>
</dbReference>
<organism evidence="2 3">
    <name type="scientific">Gossypium hirsutum</name>
    <name type="common">Upland cotton</name>
    <name type="synonym">Gossypium mexicanum</name>
    <dbReference type="NCBI Taxonomy" id="3635"/>
    <lineage>
        <taxon>Eukaryota</taxon>
        <taxon>Viridiplantae</taxon>
        <taxon>Streptophyta</taxon>
        <taxon>Embryophyta</taxon>
        <taxon>Tracheophyta</taxon>
        <taxon>Spermatophyta</taxon>
        <taxon>Magnoliopsida</taxon>
        <taxon>eudicotyledons</taxon>
        <taxon>Gunneridae</taxon>
        <taxon>Pentapetalae</taxon>
        <taxon>rosids</taxon>
        <taxon>malvids</taxon>
        <taxon>Malvales</taxon>
        <taxon>Malvaceae</taxon>
        <taxon>Malvoideae</taxon>
        <taxon>Gossypium</taxon>
    </lineage>
</organism>
<proteinExistence type="predicted"/>
<evidence type="ECO:0000313" key="2">
    <source>
        <dbReference type="Proteomes" id="UP000818029"/>
    </source>
</evidence>
<evidence type="ECO:0000313" key="3">
    <source>
        <dbReference type="RefSeq" id="XP_016752713.1"/>
    </source>
</evidence>
<dbReference type="Proteomes" id="UP000818029">
    <property type="component" value="Chromosome A05"/>
</dbReference>
<dbReference type="KEGG" id="ghi:107960980"/>
<dbReference type="GeneID" id="107960980"/>
<keyword evidence="2" id="KW-1185">Reference proteome</keyword>
<dbReference type="OrthoDB" id="1738684at2759"/>
<feature type="domain" description="Reverse transcriptase Ty1/copia-type" evidence="1">
    <location>
        <begin position="29"/>
        <end position="103"/>
    </location>
</feature>
<protein>
    <submittedName>
        <fullName evidence="3">Uncharacterized mitochondrial protein AtMg00820-like</fullName>
    </submittedName>
</protein>
<dbReference type="PaxDb" id="3635-A0A1U8PQT7"/>
<reference evidence="2" key="1">
    <citation type="journal article" date="2020" name="Nat. Genet.">
        <title>Genomic diversifications of five Gossypium allopolyploid species and their impact on cotton improvement.</title>
        <authorList>
            <person name="Chen Z.J."/>
            <person name="Sreedasyam A."/>
            <person name="Ando A."/>
            <person name="Song Q."/>
            <person name="De Santiago L.M."/>
            <person name="Hulse-Kemp A.M."/>
            <person name="Ding M."/>
            <person name="Ye W."/>
            <person name="Kirkbride R.C."/>
            <person name="Jenkins J."/>
            <person name="Plott C."/>
            <person name="Lovell J."/>
            <person name="Lin Y.M."/>
            <person name="Vaughn R."/>
            <person name="Liu B."/>
            <person name="Simpson S."/>
            <person name="Scheffler B.E."/>
            <person name="Wen L."/>
            <person name="Saski C.A."/>
            <person name="Grover C.E."/>
            <person name="Hu G."/>
            <person name="Conover J.L."/>
            <person name="Carlson J.W."/>
            <person name="Shu S."/>
            <person name="Boston L.B."/>
            <person name="Williams M."/>
            <person name="Peterson D.G."/>
            <person name="McGee K."/>
            <person name="Jones D.C."/>
            <person name="Wendel J.F."/>
            <person name="Stelly D.M."/>
            <person name="Grimwood J."/>
            <person name="Schmutz J."/>
        </authorList>
    </citation>
    <scope>NUCLEOTIDE SEQUENCE [LARGE SCALE GENOMIC DNA]</scope>
    <source>
        <strain evidence="2">cv. TM-1</strain>
    </source>
</reference>